<organism evidence="1 2">
    <name type="scientific">Bradyrhizobium iriomotense</name>
    <dbReference type="NCBI Taxonomy" id="441950"/>
    <lineage>
        <taxon>Bacteria</taxon>
        <taxon>Pseudomonadati</taxon>
        <taxon>Pseudomonadota</taxon>
        <taxon>Alphaproteobacteria</taxon>
        <taxon>Hyphomicrobiales</taxon>
        <taxon>Nitrobacteraceae</taxon>
        <taxon>Bradyrhizobium</taxon>
    </lineage>
</organism>
<evidence type="ECO:0008006" key="3">
    <source>
        <dbReference type="Google" id="ProtNLM"/>
    </source>
</evidence>
<comment type="caution">
    <text evidence="1">The sequence shown here is derived from an EMBL/GenBank/DDBJ whole genome shotgun (WGS) entry which is preliminary data.</text>
</comment>
<name>A0ABQ6AZU0_9BRAD</name>
<dbReference type="EMBL" id="BSOW01000015">
    <property type="protein sequence ID" value="GLR87704.1"/>
    <property type="molecule type" value="Genomic_DNA"/>
</dbReference>
<protein>
    <recommendedName>
        <fullName evidence="3">Anti-sigma factor NepR domain-containing protein</fullName>
    </recommendedName>
</protein>
<keyword evidence="2" id="KW-1185">Reference proteome</keyword>
<gene>
    <name evidence="1" type="ORF">GCM10007857_44150</name>
</gene>
<evidence type="ECO:0000313" key="2">
    <source>
        <dbReference type="Proteomes" id="UP001156905"/>
    </source>
</evidence>
<dbReference type="Proteomes" id="UP001156905">
    <property type="component" value="Unassembled WGS sequence"/>
</dbReference>
<proteinExistence type="predicted"/>
<accession>A0ABQ6AZU0</accession>
<evidence type="ECO:0000313" key="1">
    <source>
        <dbReference type="EMBL" id="GLR87704.1"/>
    </source>
</evidence>
<sequence length="70" mass="7824">MAASRTADHGQGFVDCVVVAGKTPEGKAEQKCLELFRRSMKDVQIYAFDELLQKLVQLRDLLASDEPAER</sequence>
<reference evidence="2" key="1">
    <citation type="journal article" date="2019" name="Int. J. Syst. Evol. Microbiol.">
        <title>The Global Catalogue of Microorganisms (GCM) 10K type strain sequencing project: providing services to taxonomists for standard genome sequencing and annotation.</title>
        <authorList>
            <consortium name="The Broad Institute Genomics Platform"/>
            <consortium name="The Broad Institute Genome Sequencing Center for Infectious Disease"/>
            <person name="Wu L."/>
            <person name="Ma J."/>
        </authorList>
    </citation>
    <scope>NUCLEOTIDE SEQUENCE [LARGE SCALE GENOMIC DNA]</scope>
    <source>
        <strain evidence="2">NBRC 102520</strain>
    </source>
</reference>